<dbReference type="EMBL" id="LR593886">
    <property type="protein sequence ID" value="VTR97361.1"/>
    <property type="molecule type" value="Genomic_DNA"/>
</dbReference>
<protein>
    <submittedName>
        <fullName evidence="1">Uncharacterized protein</fullName>
    </submittedName>
</protein>
<dbReference type="KEGG" id="gms:SOIL9_07590"/>
<gene>
    <name evidence="1" type="ORF">SOIL9_07590</name>
</gene>
<dbReference type="Proteomes" id="UP000464178">
    <property type="component" value="Chromosome"/>
</dbReference>
<organism evidence="1 2">
    <name type="scientific">Gemmata massiliana</name>
    <dbReference type="NCBI Taxonomy" id="1210884"/>
    <lineage>
        <taxon>Bacteria</taxon>
        <taxon>Pseudomonadati</taxon>
        <taxon>Planctomycetota</taxon>
        <taxon>Planctomycetia</taxon>
        <taxon>Gemmatales</taxon>
        <taxon>Gemmataceae</taxon>
        <taxon>Gemmata</taxon>
    </lineage>
</organism>
<dbReference type="AlphaFoldDB" id="A0A6P2D7P3"/>
<evidence type="ECO:0000313" key="1">
    <source>
        <dbReference type="EMBL" id="VTR97361.1"/>
    </source>
</evidence>
<reference evidence="1 2" key="1">
    <citation type="submission" date="2019-05" db="EMBL/GenBank/DDBJ databases">
        <authorList>
            <consortium name="Science for Life Laboratories"/>
        </authorList>
    </citation>
    <scope>NUCLEOTIDE SEQUENCE [LARGE SCALE GENOMIC DNA]</scope>
    <source>
        <strain evidence="1">Soil9</strain>
    </source>
</reference>
<proteinExistence type="predicted"/>
<sequence length="294" mass="32910">MVNFGTSRHSGYIMSFHTRLDRRAFLGAAIASAVGVPGAALAQQNLGEKKIVPLDLPLDNADVWTLHFRYKPPRIVTLDGFDKDGKRAKQVVWYMWYQVYNAPRKPREADPNKPDVLAKAEPVTFMPEFELVTKDLNTTHLDEPQPHIFEQVRKIEDTTVGKDFPNGVQNLQSTISISKRPIPPTLPDAVPRVVSGVAIWTDMAEVAPKTNKFSIYITGLSNGLAKEELRTGEVLIKRKTLQINFVRPTDDRQPVITDIRPDDANGAAEQWIYRTSSVVKAVGRPMPKLPPPPQ</sequence>
<name>A0A6P2D7P3_9BACT</name>
<evidence type="ECO:0000313" key="2">
    <source>
        <dbReference type="Proteomes" id="UP000464178"/>
    </source>
</evidence>
<accession>A0A6P2D7P3</accession>
<keyword evidence="2" id="KW-1185">Reference proteome</keyword>